<evidence type="ECO:0000256" key="1">
    <source>
        <dbReference type="PROSITE-ProRule" id="PRU00076"/>
    </source>
</evidence>
<keyword evidence="1" id="KW-1015">Disulfide bond</keyword>
<dbReference type="AlphaFoldDB" id="A0A0N4V497"/>
<gene>
    <name evidence="3" type="ORF">EVEC_LOCUS4624</name>
</gene>
<dbReference type="InterPro" id="IPR000742">
    <property type="entry name" value="EGF"/>
</dbReference>
<reference evidence="5" key="1">
    <citation type="submission" date="2017-02" db="UniProtKB">
        <authorList>
            <consortium name="WormBaseParasite"/>
        </authorList>
    </citation>
    <scope>IDENTIFICATION</scope>
</reference>
<dbReference type="PROSITE" id="PS01186">
    <property type="entry name" value="EGF_2"/>
    <property type="match status" value="1"/>
</dbReference>
<dbReference type="Gene3D" id="2.10.25.10">
    <property type="entry name" value="Laminin"/>
    <property type="match status" value="2"/>
</dbReference>
<proteinExistence type="predicted"/>
<dbReference type="InterPro" id="IPR053295">
    <property type="entry name" value="Innate_immunity_reg"/>
</dbReference>
<dbReference type="PROSITE" id="PS50026">
    <property type="entry name" value="EGF_3"/>
    <property type="match status" value="2"/>
</dbReference>
<sequence length="432" mass="48687">MRRTNKIITVLSLWSTTVPIVLKSSIATLEQLIFFLSLNLYQFLYTFFPQCFRTRPRSCRNGGYLLSNKDNTTSCYCMGYFTGRDCGSNLCFNGGTRMNGLTCMCPEGFSGDHCETDDDSVDIKRRMFCYLSNSIKLLKCIFSEIKLREEIYSLNNILKVSCSLLVLELLPGFNNMYTTAEEMVTALKNIQFQNSTHCEDSVLTAIAEAINSLALTNRSPVYVITDAVPDDEQEAETIFHINTYRGSPVGFQRERQFKRFQKLIFKTIKTKKKPEYLTAHPTMAPPSDLALSTPGGSSFCYCTADWSGDKCEKPVCHNGGTLRQSGGGSWCECVAGHTGSHCEFFLKTVTSLYNSVSVFCTDTGEEVEQTPLNIDMAFVVEITQNSMHALRDLVNHIGVIVRDAAMHHPEWIANFLYAYYDSNGRHSRILHE</sequence>
<keyword evidence="4" id="KW-1185">Reference proteome</keyword>
<dbReference type="SUPFAM" id="SSF57196">
    <property type="entry name" value="EGF/Laminin"/>
    <property type="match status" value="2"/>
</dbReference>
<comment type="caution">
    <text evidence="1">Lacks conserved residue(s) required for the propagation of feature annotation.</text>
</comment>
<dbReference type="STRING" id="51028.A0A0N4V497"/>
<feature type="domain" description="EGF-like" evidence="2">
    <location>
        <begin position="307"/>
        <end position="343"/>
    </location>
</feature>
<evidence type="ECO:0000259" key="2">
    <source>
        <dbReference type="PROSITE" id="PS50026"/>
    </source>
</evidence>
<name>A0A0N4V497_ENTVE</name>
<dbReference type="SMART" id="SM00181">
    <property type="entry name" value="EGF"/>
    <property type="match status" value="2"/>
</dbReference>
<protein>
    <submittedName>
        <fullName evidence="5">EGF-like domain-containing protein</fullName>
    </submittedName>
</protein>
<evidence type="ECO:0000313" key="5">
    <source>
        <dbReference type="WBParaSite" id="EVEC_0000491601-mRNA-1"/>
    </source>
</evidence>
<dbReference type="OrthoDB" id="5781816at2759"/>
<feature type="disulfide bond" evidence="1">
    <location>
        <begin position="333"/>
        <end position="342"/>
    </location>
</feature>
<dbReference type="EMBL" id="UXUI01007910">
    <property type="protein sequence ID" value="VDD89873.1"/>
    <property type="molecule type" value="Genomic_DNA"/>
</dbReference>
<dbReference type="PANTHER" id="PTHR47324">
    <property type="entry name" value="PROTEIN IRG-7-RELATED"/>
    <property type="match status" value="1"/>
</dbReference>
<accession>A0A0N4V497</accession>
<keyword evidence="1" id="KW-0245">EGF-like domain</keyword>
<dbReference type="PROSITE" id="PS00022">
    <property type="entry name" value="EGF_1"/>
    <property type="match status" value="2"/>
</dbReference>
<feature type="domain" description="EGF-like" evidence="2">
    <location>
        <begin position="82"/>
        <end position="115"/>
    </location>
</feature>
<dbReference type="Proteomes" id="UP000274131">
    <property type="component" value="Unassembled WGS sequence"/>
</dbReference>
<feature type="disulfide bond" evidence="1">
    <location>
        <begin position="105"/>
        <end position="114"/>
    </location>
</feature>
<evidence type="ECO:0000313" key="4">
    <source>
        <dbReference type="Proteomes" id="UP000274131"/>
    </source>
</evidence>
<reference evidence="3 4" key="2">
    <citation type="submission" date="2018-10" db="EMBL/GenBank/DDBJ databases">
        <authorList>
            <consortium name="Pathogen Informatics"/>
        </authorList>
    </citation>
    <scope>NUCLEOTIDE SEQUENCE [LARGE SCALE GENOMIC DNA]</scope>
</reference>
<dbReference type="WBParaSite" id="EVEC_0000491601-mRNA-1">
    <property type="protein sequence ID" value="EVEC_0000491601-mRNA-1"/>
    <property type="gene ID" value="EVEC_0000491601"/>
</dbReference>
<evidence type="ECO:0000313" key="3">
    <source>
        <dbReference type="EMBL" id="VDD89873.1"/>
    </source>
</evidence>
<dbReference type="CDD" id="cd00054">
    <property type="entry name" value="EGF_CA"/>
    <property type="match status" value="1"/>
</dbReference>
<organism evidence="5">
    <name type="scientific">Enterobius vermicularis</name>
    <name type="common">Human pinworm</name>
    <dbReference type="NCBI Taxonomy" id="51028"/>
    <lineage>
        <taxon>Eukaryota</taxon>
        <taxon>Metazoa</taxon>
        <taxon>Ecdysozoa</taxon>
        <taxon>Nematoda</taxon>
        <taxon>Chromadorea</taxon>
        <taxon>Rhabditida</taxon>
        <taxon>Spirurina</taxon>
        <taxon>Oxyuridomorpha</taxon>
        <taxon>Oxyuroidea</taxon>
        <taxon>Oxyuridae</taxon>
        <taxon>Enterobius</taxon>
    </lineage>
</organism>